<dbReference type="AlphaFoldDB" id="A0A942Z3E0"/>
<dbReference type="RefSeq" id="WP_213097399.1">
    <property type="nucleotide sequence ID" value="NZ_JAGYPK010000001.1"/>
</dbReference>
<comment type="caution">
    <text evidence="1">The sequence shown here is derived from an EMBL/GenBank/DDBJ whole genome shotgun (WGS) entry which is preliminary data.</text>
</comment>
<sequence>MKTVVALFVITIVMYSIYYDLTIGTLPTSSASSVFSKDEWVSPMPSEFKEDWDIPSDPYTLIEIKRGDTVISILEELQQAPLPVSIDQLLIDFKKLNEGIKPEQIQIGKRYKFPIYQ</sequence>
<accession>A0A942Z3E0</accession>
<protein>
    <recommendedName>
        <fullName evidence="3">LysM domain-containing protein</fullName>
    </recommendedName>
</protein>
<keyword evidence="2" id="KW-1185">Reference proteome</keyword>
<gene>
    <name evidence="1" type="ORF">KHA91_06710</name>
</gene>
<organism evidence="1 2">
    <name type="scientific">Lederbergia citrea</name>
    <dbReference type="NCBI Taxonomy" id="2833581"/>
    <lineage>
        <taxon>Bacteria</taxon>
        <taxon>Bacillati</taxon>
        <taxon>Bacillota</taxon>
        <taxon>Bacilli</taxon>
        <taxon>Bacillales</taxon>
        <taxon>Bacillaceae</taxon>
        <taxon>Lederbergia</taxon>
    </lineage>
</organism>
<evidence type="ECO:0008006" key="3">
    <source>
        <dbReference type="Google" id="ProtNLM"/>
    </source>
</evidence>
<evidence type="ECO:0000313" key="1">
    <source>
        <dbReference type="EMBL" id="MBS4222449.1"/>
    </source>
</evidence>
<name>A0A942Z3E0_9BACI</name>
<proteinExistence type="predicted"/>
<dbReference type="Proteomes" id="UP000676456">
    <property type="component" value="Unassembled WGS sequence"/>
</dbReference>
<dbReference type="EMBL" id="JAGYPN010000001">
    <property type="protein sequence ID" value="MBS4222449.1"/>
    <property type="molecule type" value="Genomic_DNA"/>
</dbReference>
<reference evidence="1 2" key="1">
    <citation type="submission" date="2021-05" db="EMBL/GenBank/DDBJ databases">
        <title>Novel Bacillus species.</title>
        <authorList>
            <person name="Liu G."/>
        </authorList>
    </citation>
    <scope>NUCLEOTIDE SEQUENCE [LARGE SCALE GENOMIC DNA]</scope>
    <source>
        <strain evidence="1 2">FJAT-49682</strain>
    </source>
</reference>
<evidence type="ECO:0000313" key="2">
    <source>
        <dbReference type="Proteomes" id="UP000676456"/>
    </source>
</evidence>